<gene>
    <name evidence="1" type="ORF">SAMN02745166_00156</name>
</gene>
<organism evidence="1 2">
    <name type="scientific">Prosthecobacter debontii</name>
    <dbReference type="NCBI Taxonomy" id="48467"/>
    <lineage>
        <taxon>Bacteria</taxon>
        <taxon>Pseudomonadati</taxon>
        <taxon>Verrucomicrobiota</taxon>
        <taxon>Verrucomicrobiia</taxon>
        <taxon>Verrucomicrobiales</taxon>
        <taxon>Verrucomicrobiaceae</taxon>
        <taxon>Prosthecobacter</taxon>
    </lineage>
</organism>
<evidence type="ECO:0000313" key="1">
    <source>
        <dbReference type="EMBL" id="SKA76353.1"/>
    </source>
</evidence>
<accession>A0A1T4WGA6</accession>
<dbReference type="STRING" id="48467.SAMN02745166_00156"/>
<dbReference type="AlphaFoldDB" id="A0A1T4WGA6"/>
<dbReference type="Proteomes" id="UP000190774">
    <property type="component" value="Unassembled WGS sequence"/>
</dbReference>
<name>A0A1T4WGA6_9BACT</name>
<dbReference type="EMBL" id="FUYE01000001">
    <property type="protein sequence ID" value="SKA76353.1"/>
    <property type="molecule type" value="Genomic_DNA"/>
</dbReference>
<evidence type="ECO:0000313" key="2">
    <source>
        <dbReference type="Proteomes" id="UP000190774"/>
    </source>
</evidence>
<dbReference type="Pfam" id="PF18993">
    <property type="entry name" value="Rv0078B"/>
    <property type="match status" value="1"/>
</dbReference>
<dbReference type="RefSeq" id="WP_078811396.1">
    <property type="nucleotide sequence ID" value="NZ_FUYE01000001.1"/>
</dbReference>
<reference evidence="2" key="1">
    <citation type="submission" date="2017-02" db="EMBL/GenBank/DDBJ databases">
        <authorList>
            <person name="Varghese N."/>
            <person name="Submissions S."/>
        </authorList>
    </citation>
    <scope>NUCLEOTIDE SEQUENCE [LARGE SCALE GENOMIC DNA]</scope>
    <source>
        <strain evidence="2">ATCC 700200</strain>
    </source>
</reference>
<proteinExistence type="predicted"/>
<dbReference type="InterPro" id="IPR044054">
    <property type="entry name" value="Rv0078B"/>
</dbReference>
<sequence>MASDLSPEYIASLQRMTGAQKLRTAFGLYWSARKLKAARLRQQHPEWTEAQVQQRVKEIFMHAVT</sequence>
<protein>
    <submittedName>
        <fullName evidence="1">Uncharacterized protein</fullName>
    </submittedName>
</protein>
<dbReference type="OrthoDB" id="289778at2"/>
<keyword evidence="2" id="KW-1185">Reference proteome</keyword>